<organism evidence="2">
    <name type="scientific">Pacific black duck orthoreovirus</name>
    <dbReference type="NCBI Taxonomy" id="2798289"/>
    <lineage>
        <taxon>Viruses</taxon>
        <taxon>Riboviria</taxon>
        <taxon>Orthornavirae</taxon>
        <taxon>Duplornaviricota</taxon>
        <taxon>Resentoviricetes</taxon>
        <taxon>Reovirales</taxon>
        <taxon>Spinareoviridae</taxon>
        <taxon>Orthoreovirus</taxon>
    </lineage>
</organism>
<reference evidence="2" key="1">
    <citation type="journal article" date="2020" name="Sci. Rep.">
        <title>Metagenomic characterisation of additional and novel avian viruses from Australian wild ducks.</title>
        <authorList>
            <person name="Vibin J."/>
            <person name="Chamings A."/>
            <person name="Klaassen M."/>
            <person name="Alexandersen S."/>
        </authorList>
    </citation>
    <scope>NUCLEOTIDE SEQUENCE</scope>
    <source>
        <strain evidence="2">PBDORV/PBD08.18-AU-2018</strain>
    </source>
</reference>
<sequence length="341" mass="36703">MMASPAYQSMPPKSPDYPMTRSQVIALLTSLLPCQSSDVDWIKSEIATIKSMITTLTTTQLSLAQRVNGLTDRLHDMDVQLSSLSSGLSGVRARVADLELQLPDVSKIAADAYEYAQTLEPRIVALESSLSALTTTVNNHTSTLSQQALTLVSLDQRVTALEGGPGSGLNAKPPLSISDGALSLGLSPTFASVAGASLTGPSSPAHFIVGDCLGSVAVGQSTSTTFFNFRYHAYGQRTMFLFSSRGPVTVNVGDTAYVIIDLTRVTSQDYDLNEMTPSGSFSQSSFMVDIAYRDGDTREISAVHTTGRFESPNYRISWVRVSDRPKNYEIMALRFTIANST</sequence>
<dbReference type="Gene3D" id="1.10.287.1490">
    <property type="match status" value="1"/>
</dbReference>
<accession>A0A7T4S0C9</accession>
<evidence type="ECO:0000313" key="2">
    <source>
        <dbReference type="EMBL" id="QQD36984.1"/>
    </source>
</evidence>
<name>A0A7T4S0C9_9REOV</name>
<proteinExistence type="predicted"/>
<dbReference type="Pfam" id="PF04582">
    <property type="entry name" value="Reo_sigmaC"/>
    <property type="match status" value="1"/>
</dbReference>
<dbReference type="Gene3D" id="2.60.90.40">
    <property type="match status" value="1"/>
</dbReference>
<dbReference type="EMBL" id="MT894409">
    <property type="protein sequence ID" value="QQD36984.1"/>
    <property type="molecule type" value="Genomic_RNA"/>
</dbReference>
<dbReference type="InterPro" id="IPR007662">
    <property type="entry name" value="SigmaC_C"/>
</dbReference>
<protein>
    <submittedName>
        <fullName evidence="2">Sigma C</fullName>
    </submittedName>
</protein>
<evidence type="ECO:0000259" key="1">
    <source>
        <dbReference type="Pfam" id="PF04582"/>
    </source>
</evidence>
<feature type="domain" description="Reovirus sigma C capsid protein C-terminal" evidence="1">
    <location>
        <begin position="222"/>
        <end position="334"/>
    </location>
</feature>